<protein>
    <recommendedName>
        <fullName evidence="15">GTP-binding protein Rheb</fullName>
    </recommendedName>
</protein>
<dbReference type="GO" id="GO:0016787">
    <property type="term" value="F:hydrolase activity"/>
    <property type="evidence" value="ECO:0007669"/>
    <property type="project" value="UniProtKB-KW"/>
</dbReference>
<keyword evidence="14" id="KW-1185">Reference proteome</keyword>
<evidence type="ECO:0000256" key="8">
    <source>
        <dbReference type="ARBA" id="ARBA00023288"/>
    </source>
</evidence>
<reference evidence="13 14" key="1">
    <citation type="submission" date="2024-11" db="EMBL/GenBank/DDBJ databases">
        <title>Chromosome-level genome assembly of the freshwater bivalve Anodonta woodiana.</title>
        <authorList>
            <person name="Chen X."/>
        </authorList>
    </citation>
    <scope>NUCLEOTIDE SEQUENCE [LARGE SCALE GENOMIC DNA]</scope>
    <source>
        <strain evidence="13">MN2024</strain>
        <tissue evidence="13">Gills</tissue>
    </source>
</reference>
<dbReference type="SMART" id="SM00175">
    <property type="entry name" value="RAB"/>
    <property type="match status" value="1"/>
</dbReference>
<evidence type="ECO:0000256" key="4">
    <source>
        <dbReference type="ARBA" id="ARBA00022801"/>
    </source>
</evidence>
<dbReference type="Pfam" id="PF00071">
    <property type="entry name" value="Ras"/>
    <property type="match status" value="1"/>
</dbReference>
<evidence type="ECO:0000256" key="11">
    <source>
        <dbReference type="ARBA" id="ARBA00037969"/>
    </source>
</evidence>
<evidence type="ECO:0000256" key="7">
    <source>
        <dbReference type="ARBA" id="ARBA00023136"/>
    </source>
</evidence>
<dbReference type="SUPFAM" id="SSF52540">
    <property type="entry name" value="P-loop containing nucleoside triphosphate hydrolases"/>
    <property type="match status" value="1"/>
</dbReference>
<keyword evidence="3" id="KW-0547">Nucleotide-binding</keyword>
<comment type="subcellular location">
    <subcellularLocation>
        <location evidence="10">Endoplasmic reticulum membrane</location>
        <topology evidence="10">Lipid-anchor</topology>
        <orientation evidence="10">Cytoplasmic side</orientation>
    </subcellularLocation>
</comment>
<dbReference type="PROSITE" id="PS51419">
    <property type="entry name" value="RAB"/>
    <property type="match status" value="1"/>
</dbReference>
<dbReference type="SMART" id="SM00173">
    <property type="entry name" value="RAS"/>
    <property type="match status" value="1"/>
</dbReference>
<dbReference type="InterPro" id="IPR005225">
    <property type="entry name" value="Small_GTP-bd"/>
</dbReference>
<keyword evidence="4" id="KW-0378">Hydrolase</keyword>
<gene>
    <name evidence="13" type="ORF">ACJMK2_022207</name>
</gene>
<dbReference type="FunFam" id="3.40.50.300:FF:000273">
    <property type="entry name" value="GTP-binding protein Rheb homolog"/>
    <property type="match status" value="1"/>
</dbReference>
<proteinExistence type="inferred from homology"/>
<name>A0ABD3TID0_SINWO</name>
<keyword evidence="8" id="KW-0449">Lipoprotein</keyword>
<evidence type="ECO:0008006" key="15">
    <source>
        <dbReference type="Google" id="ProtNLM"/>
    </source>
</evidence>
<dbReference type="PANTHER" id="PTHR24070">
    <property type="entry name" value="RAS, DI-RAS, AND RHEB FAMILY MEMBERS OF SMALL GTPASE SUPERFAMILY"/>
    <property type="match status" value="1"/>
</dbReference>
<accession>A0ABD3TID0</accession>
<keyword evidence="2" id="KW-0479">Metal-binding</keyword>
<keyword evidence="1" id="KW-0488">Methylation</keyword>
<evidence type="ECO:0000256" key="12">
    <source>
        <dbReference type="ARBA" id="ARBA00049117"/>
    </source>
</evidence>
<dbReference type="AlphaFoldDB" id="A0ABD3TID0"/>
<evidence type="ECO:0000313" key="13">
    <source>
        <dbReference type="EMBL" id="KAL3836792.1"/>
    </source>
</evidence>
<evidence type="ECO:0000256" key="3">
    <source>
        <dbReference type="ARBA" id="ARBA00022741"/>
    </source>
</evidence>
<keyword evidence="9" id="KW-0636">Prenylation</keyword>
<dbReference type="PROSITE" id="PS51421">
    <property type="entry name" value="RAS"/>
    <property type="match status" value="1"/>
</dbReference>
<evidence type="ECO:0000256" key="6">
    <source>
        <dbReference type="ARBA" id="ARBA00023134"/>
    </source>
</evidence>
<dbReference type="SMART" id="SM00174">
    <property type="entry name" value="RHO"/>
    <property type="match status" value="1"/>
</dbReference>
<dbReference type="GO" id="GO:0005789">
    <property type="term" value="C:endoplasmic reticulum membrane"/>
    <property type="evidence" value="ECO:0007669"/>
    <property type="project" value="UniProtKB-SubCell"/>
</dbReference>
<dbReference type="PRINTS" id="PR00449">
    <property type="entry name" value="RASTRNSFRMNG"/>
</dbReference>
<dbReference type="EMBL" id="JBJQND010000018">
    <property type="protein sequence ID" value="KAL3836792.1"/>
    <property type="molecule type" value="Genomic_DNA"/>
</dbReference>
<dbReference type="PROSITE" id="PS51420">
    <property type="entry name" value="RHO"/>
    <property type="match status" value="1"/>
</dbReference>
<dbReference type="NCBIfam" id="TIGR00231">
    <property type="entry name" value="small_GTP"/>
    <property type="match status" value="1"/>
</dbReference>
<dbReference type="GO" id="GO:0046872">
    <property type="term" value="F:metal ion binding"/>
    <property type="evidence" value="ECO:0007669"/>
    <property type="project" value="UniProtKB-KW"/>
</dbReference>
<dbReference type="Gene3D" id="3.40.50.300">
    <property type="entry name" value="P-loop containing nucleotide triphosphate hydrolases"/>
    <property type="match status" value="1"/>
</dbReference>
<evidence type="ECO:0000256" key="1">
    <source>
        <dbReference type="ARBA" id="ARBA00022481"/>
    </source>
</evidence>
<keyword evidence="5" id="KW-0460">Magnesium</keyword>
<dbReference type="InterPro" id="IPR020849">
    <property type="entry name" value="Small_GTPase_Ras-type"/>
</dbReference>
<keyword evidence="6" id="KW-0342">GTP-binding</keyword>
<comment type="caution">
    <text evidence="13">The sequence shown here is derived from an EMBL/GenBank/DDBJ whole genome shotgun (WGS) entry which is preliminary data.</text>
</comment>
<dbReference type="InterPro" id="IPR027417">
    <property type="entry name" value="P-loop_NTPase"/>
</dbReference>
<comment type="catalytic activity">
    <reaction evidence="12">
        <text>GTP + H2O = GDP + phosphate + H(+)</text>
        <dbReference type="Rhea" id="RHEA:19669"/>
        <dbReference type="ChEBI" id="CHEBI:15377"/>
        <dbReference type="ChEBI" id="CHEBI:15378"/>
        <dbReference type="ChEBI" id="CHEBI:37565"/>
        <dbReference type="ChEBI" id="CHEBI:43474"/>
        <dbReference type="ChEBI" id="CHEBI:58189"/>
    </reaction>
    <physiologicalReaction direction="left-to-right" evidence="12">
        <dbReference type="Rhea" id="RHEA:19670"/>
    </physiologicalReaction>
</comment>
<organism evidence="13 14">
    <name type="scientific">Sinanodonta woodiana</name>
    <name type="common">Chinese pond mussel</name>
    <name type="synonym">Anodonta woodiana</name>
    <dbReference type="NCBI Taxonomy" id="1069815"/>
    <lineage>
        <taxon>Eukaryota</taxon>
        <taxon>Metazoa</taxon>
        <taxon>Spiralia</taxon>
        <taxon>Lophotrochozoa</taxon>
        <taxon>Mollusca</taxon>
        <taxon>Bivalvia</taxon>
        <taxon>Autobranchia</taxon>
        <taxon>Heteroconchia</taxon>
        <taxon>Palaeoheterodonta</taxon>
        <taxon>Unionida</taxon>
        <taxon>Unionoidea</taxon>
        <taxon>Unionidae</taxon>
        <taxon>Unioninae</taxon>
        <taxon>Sinanodonta</taxon>
    </lineage>
</organism>
<comment type="similarity">
    <text evidence="11">Belongs to the small GTPase superfamily. Rheb family.</text>
</comment>
<dbReference type="InterPro" id="IPR001806">
    <property type="entry name" value="Small_GTPase"/>
</dbReference>
<evidence type="ECO:0000256" key="5">
    <source>
        <dbReference type="ARBA" id="ARBA00022842"/>
    </source>
</evidence>
<evidence type="ECO:0000256" key="10">
    <source>
        <dbReference type="ARBA" id="ARBA00037811"/>
    </source>
</evidence>
<dbReference type="Proteomes" id="UP001634394">
    <property type="component" value="Unassembled WGS sequence"/>
</dbReference>
<dbReference type="GO" id="GO:0005525">
    <property type="term" value="F:GTP binding"/>
    <property type="evidence" value="ECO:0007669"/>
    <property type="project" value="UniProtKB-KW"/>
</dbReference>
<evidence type="ECO:0000256" key="2">
    <source>
        <dbReference type="ARBA" id="ARBA00022723"/>
    </source>
</evidence>
<sequence>MSTKERKVALMGFRSVGKSSLTIQFVDNQFVDSYDPTIENTFQKTIRINGQDYSLELKDTAGQDEYSILPQSYFMNIDGYVLVYSVNSFKSFEVVKIIYEKLLDMKGSINRVPVVLVGNKSDLTLEREVQYEDGKKLASAWNVPFLETSAKENQVYKSVSEIFSMIMLAILRAEGSDQKKGGCVLS</sequence>
<keyword evidence="7" id="KW-0472">Membrane</keyword>
<evidence type="ECO:0000313" key="14">
    <source>
        <dbReference type="Proteomes" id="UP001634394"/>
    </source>
</evidence>
<evidence type="ECO:0000256" key="9">
    <source>
        <dbReference type="ARBA" id="ARBA00023289"/>
    </source>
</evidence>